<dbReference type="CDD" id="cd01268">
    <property type="entry name" value="PTB_Numb"/>
    <property type="match status" value="1"/>
</dbReference>
<dbReference type="GeneID" id="106821262"/>
<evidence type="ECO:0000313" key="5">
    <source>
        <dbReference type="Proteomes" id="UP000695022"/>
    </source>
</evidence>
<organism evidence="5 6">
    <name type="scientific">Priapulus caudatus</name>
    <name type="common">Priapulid worm</name>
    <dbReference type="NCBI Taxonomy" id="37621"/>
    <lineage>
        <taxon>Eukaryota</taxon>
        <taxon>Metazoa</taxon>
        <taxon>Ecdysozoa</taxon>
        <taxon>Scalidophora</taxon>
        <taxon>Priapulida</taxon>
        <taxon>Priapulimorpha</taxon>
        <taxon>Priapulimorphida</taxon>
        <taxon>Priapulidae</taxon>
        <taxon>Priapulus</taxon>
    </lineage>
</organism>
<evidence type="ECO:0000259" key="4">
    <source>
        <dbReference type="PROSITE" id="PS01179"/>
    </source>
</evidence>
<dbReference type="InterPro" id="IPR011993">
    <property type="entry name" value="PH-like_dom_sf"/>
</dbReference>
<keyword evidence="2" id="KW-0597">Phosphoprotein</keyword>
<evidence type="ECO:0000256" key="3">
    <source>
        <dbReference type="SAM" id="MobiDB-lite"/>
    </source>
</evidence>
<reference evidence="6" key="1">
    <citation type="submission" date="2025-08" db="UniProtKB">
        <authorList>
            <consortium name="RefSeq"/>
        </authorList>
    </citation>
    <scope>IDENTIFICATION</scope>
</reference>
<gene>
    <name evidence="6" type="primary">LOC106821262</name>
</gene>
<feature type="region of interest" description="Disordered" evidence="3">
    <location>
        <begin position="270"/>
        <end position="300"/>
    </location>
</feature>
<name>A0ABM1FAK9_PRICU</name>
<dbReference type="SMART" id="SM00462">
    <property type="entry name" value="PTB"/>
    <property type="match status" value="1"/>
</dbReference>
<accession>A0ABM1FAK9</accession>
<dbReference type="Gene3D" id="2.30.29.30">
    <property type="entry name" value="Pleckstrin-homology domain (PH domain)/Phosphotyrosine-binding domain (PTB)"/>
    <property type="match status" value="1"/>
</dbReference>
<feature type="domain" description="PID" evidence="4">
    <location>
        <begin position="47"/>
        <end position="177"/>
    </location>
</feature>
<dbReference type="SUPFAM" id="SSF50729">
    <property type="entry name" value="PH domain-like"/>
    <property type="match status" value="1"/>
</dbReference>
<dbReference type="Proteomes" id="UP000695022">
    <property type="component" value="Unplaced"/>
</dbReference>
<dbReference type="PROSITE" id="PS01179">
    <property type="entry name" value="PID"/>
    <property type="match status" value="1"/>
</dbReference>
<protein>
    <submittedName>
        <fullName evidence="6">Protein numb-like isoform X1</fullName>
    </submittedName>
</protein>
<evidence type="ECO:0000256" key="2">
    <source>
        <dbReference type="ARBA" id="ARBA00022553"/>
    </source>
</evidence>
<dbReference type="RefSeq" id="XP_014681480.1">
    <property type="nucleotide sequence ID" value="XM_014825994.1"/>
</dbReference>
<sequence>MPGLTRTMDRLRKSLRDSLRKKKEPTPECNKPHQWTLDEAAVRSGTCSFLVRYMGCVEVFESRGMTICEDAFKVLKNSRRKATKSILYVSGDGLRVVDEENKGLIVDQTIEKVSFCAPDRNFEKGFSYICRDGTTRRWMCHGFLAVKESGERLSHAVGCAFAVCLERKQKRDKESVQVQFNKDQTSFTRFGSFRQVTLTERMADPQEAKPAEPPPIREVENPFAIQRPHAPLALLQRQGSTRFGNINQSSPFKRQLSLRLDELPSTLERKEHSFSTGASHNGPASPILEASPSKEHQPDTISSLCQQISEDMFTLSNRGSMAASLQHKQQQAAGAQHSPFSHGVLPQQSASNPWEMPVLAQEPANPWAAPSQPPTALPYTSVVAPPLDMFPTAAPTEVATQVTWSAQRPSAESAHFHFNRQPLNGSSLQHPPTRRAPHIRSQSLDIPGGGPLLGTSRPSVVQVHRQHNLGGDGLSNGAADPFDVQWAAFSTQTQNSNNPFLATQGNNVKAFEVQM</sequence>
<proteinExistence type="predicted"/>
<dbReference type="InterPro" id="IPR006020">
    <property type="entry name" value="PTB/PI_dom"/>
</dbReference>
<keyword evidence="5" id="KW-1185">Reference proteome</keyword>
<dbReference type="InterPro" id="IPR016698">
    <property type="entry name" value="Numb/numb-like"/>
</dbReference>
<dbReference type="InterPro" id="IPR010449">
    <property type="entry name" value="Numb_domain"/>
</dbReference>
<dbReference type="PANTHER" id="PTHR47368">
    <property type="entry name" value="NUMB"/>
    <property type="match status" value="1"/>
</dbReference>
<dbReference type="PANTHER" id="PTHR47368:SF2">
    <property type="entry name" value="PID DOMAIN-CONTAINING PROTEIN"/>
    <property type="match status" value="1"/>
</dbReference>
<keyword evidence="1" id="KW-0217">Developmental protein</keyword>
<dbReference type="Pfam" id="PF06311">
    <property type="entry name" value="NumbF"/>
    <property type="match status" value="1"/>
</dbReference>
<evidence type="ECO:0000256" key="1">
    <source>
        <dbReference type="ARBA" id="ARBA00022473"/>
    </source>
</evidence>
<evidence type="ECO:0000313" key="6">
    <source>
        <dbReference type="RefSeq" id="XP_014681480.1"/>
    </source>
</evidence>
<dbReference type="Pfam" id="PF00640">
    <property type="entry name" value="PID"/>
    <property type="match status" value="1"/>
</dbReference>